<dbReference type="Proteomes" id="UP000593765">
    <property type="component" value="Chromosome"/>
</dbReference>
<evidence type="ECO:0000256" key="1">
    <source>
        <dbReference type="ARBA" id="ARBA00022649"/>
    </source>
</evidence>
<reference evidence="2 3" key="1">
    <citation type="submission" date="2020-10" db="EMBL/GenBank/DDBJ databases">
        <title>Wide distribution of Phycisphaera-like planctomycetes from WD2101 soil group in peatlands and genome analysis of the first cultivated representative.</title>
        <authorList>
            <person name="Dedysh S.N."/>
            <person name="Beletsky A.V."/>
            <person name="Ivanova A."/>
            <person name="Kulichevskaya I.S."/>
            <person name="Suzina N.E."/>
            <person name="Philippov D.A."/>
            <person name="Rakitin A.L."/>
            <person name="Mardanov A.V."/>
            <person name="Ravin N.V."/>
        </authorList>
    </citation>
    <scope>NUCLEOTIDE SEQUENCE [LARGE SCALE GENOMIC DNA]</scope>
    <source>
        <strain evidence="2 3">M1803</strain>
    </source>
</reference>
<dbReference type="RefSeq" id="WP_206291967.1">
    <property type="nucleotide sequence ID" value="NZ_CP063458.1"/>
</dbReference>
<name>A0A7M2WTZ8_9BACT</name>
<sequence>MTTRKVRLAATAKRDIEHALDWSLENFGEVQHDIYLGLIKDALSAIERDPTAPPARLRPELRKGIWTRHIGRRGHNARHLFVYRIKRNGDVDIARFLHDAMDITRHIPKS</sequence>
<dbReference type="Gene3D" id="3.30.2310.20">
    <property type="entry name" value="RelE-like"/>
    <property type="match status" value="1"/>
</dbReference>
<dbReference type="InterPro" id="IPR007712">
    <property type="entry name" value="RelE/ParE_toxin"/>
</dbReference>
<dbReference type="KEGG" id="hbs:IPV69_22445"/>
<evidence type="ECO:0000313" key="3">
    <source>
        <dbReference type="Proteomes" id="UP000593765"/>
    </source>
</evidence>
<organism evidence="2 3">
    <name type="scientific">Humisphaera borealis</name>
    <dbReference type="NCBI Taxonomy" id="2807512"/>
    <lineage>
        <taxon>Bacteria</taxon>
        <taxon>Pseudomonadati</taxon>
        <taxon>Planctomycetota</taxon>
        <taxon>Phycisphaerae</taxon>
        <taxon>Tepidisphaerales</taxon>
        <taxon>Tepidisphaeraceae</taxon>
        <taxon>Humisphaera</taxon>
    </lineage>
</organism>
<dbReference type="EMBL" id="CP063458">
    <property type="protein sequence ID" value="QOV88956.1"/>
    <property type="molecule type" value="Genomic_DNA"/>
</dbReference>
<gene>
    <name evidence="2" type="ORF">IPV69_22445</name>
</gene>
<evidence type="ECO:0000313" key="2">
    <source>
        <dbReference type="EMBL" id="QOV88956.1"/>
    </source>
</evidence>
<dbReference type="InterPro" id="IPR035093">
    <property type="entry name" value="RelE/ParE_toxin_dom_sf"/>
</dbReference>
<keyword evidence="3" id="KW-1185">Reference proteome</keyword>
<dbReference type="AlphaFoldDB" id="A0A7M2WTZ8"/>
<accession>A0A7M2WTZ8</accession>
<proteinExistence type="predicted"/>
<keyword evidence="1" id="KW-1277">Toxin-antitoxin system</keyword>
<protein>
    <submittedName>
        <fullName evidence="2">Type II toxin-antitoxin system RelE/ParE family toxin</fullName>
    </submittedName>
</protein>
<dbReference type="Pfam" id="PF05016">
    <property type="entry name" value="ParE_toxin"/>
    <property type="match status" value="1"/>
</dbReference>